<proteinExistence type="predicted"/>
<reference evidence="4 5" key="1">
    <citation type="submission" date="2020-08" db="EMBL/GenBank/DDBJ databases">
        <title>Winogradskyella ouciana sp. nov., isolated from the hadal seawater of the Mariana Trench.</title>
        <authorList>
            <person name="He X."/>
        </authorList>
    </citation>
    <scope>NUCLEOTIDE SEQUENCE [LARGE SCALE GENOMIC DNA]</scope>
    <source>
        <strain evidence="4 5">KCTC 22026</strain>
    </source>
</reference>
<dbReference type="InterPro" id="IPR026444">
    <property type="entry name" value="Secre_tail"/>
</dbReference>
<protein>
    <submittedName>
        <fullName evidence="4">Aryl-sulfate sulfotransferase</fullName>
    </submittedName>
</protein>
<keyword evidence="5" id="KW-1185">Reference proteome</keyword>
<dbReference type="InterPro" id="IPR053143">
    <property type="entry name" value="Arylsulfate_ST"/>
</dbReference>
<dbReference type="InterPro" id="IPR010262">
    <property type="entry name" value="Arylsulfotransferase_bact"/>
</dbReference>
<feature type="domain" description="Secretion system C-terminal sorting" evidence="3">
    <location>
        <begin position="463"/>
        <end position="527"/>
    </location>
</feature>
<evidence type="ECO:0000256" key="2">
    <source>
        <dbReference type="SAM" id="SignalP"/>
    </source>
</evidence>
<evidence type="ECO:0000313" key="4">
    <source>
        <dbReference type="EMBL" id="MBC3848044.1"/>
    </source>
</evidence>
<dbReference type="Pfam" id="PF18962">
    <property type="entry name" value="Por_Secre_tail"/>
    <property type="match status" value="1"/>
</dbReference>
<evidence type="ECO:0000259" key="3">
    <source>
        <dbReference type="Pfam" id="PF18962"/>
    </source>
</evidence>
<feature type="chain" id="PRO_5046735919" evidence="2">
    <location>
        <begin position="19"/>
        <end position="529"/>
    </location>
</feature>
<gene>
    <name evidence="4" type="ORF">H6H04_16735</name>
</gene>
<comment type="caution">
    <text evidence="4">The sequence shown here is derived from an EMBL/GenBank/DDBJ whole genome shotgun (WGS) entry which is preliminary data.</text>
</comment>
<accession>A0ABR6Y5V0</accession>
<evidence type="ECO:0000256" key="1">
    <source>
        <dbReference type="ARBA" id="ARBA00022729"/>
    </source>
</evidence>
<feature type="signal peptide" evidence="2">
    <location>
        <begin position="1"/>
        <end position="18"/>
    </location>
</feature>
<keyword evidence="1 2" id="KW-0732">Signal</keyword>
<dbReference type="Pfam" id="PF05935">
    <property type="entry name" value="Arylsulfotrans"/>
    <property type="match status" value="1"/>
</dbReference>
<dbReference type="RefSeq" id="WP_186847143.1">
    <property type="nucleotide sequence ID" value="NZ_JACOME010000008.1"/>
</dbReference>
<dbReference type="EMBL" id="JACOME010000008">
    <property type="protein sequence ID" value="MBC3848044.1"/>
    <property type="molecule type" value="Genomic_DNA"/>
</dbReference>
<sequence>MKKTTFLILLFIFNLSIAQETIGLVYEDTNAEKSEGYTLFNALSDDRVYLINNCGEAVNQWDFSGQQSRQAYLLENGNLLQGSPNNVDIRDWNNNILWSINYMDVLGFRIHHDIEPLPNGNFLVLIRDPYTDVEMFAEGKDTSFPADTFVLERIVEVQPVGTNSANIVWEWKLFDHMVQDFDGSKPNFGVVASNPQLYNMNFDNGNGSNPIHANAIDYNPELDQIAISSRHLSEVFIIDHSTTTAQAASHSGGNYGKGGDFLWRWGNPQVYDQGTEADHKLGRQHDIKWITDGPHEGKLSVFSNDGYGSDLTASSIHIIDPNDTNGVYSLDSGKFLPEDYFWSYDGTVLGEIVMEPSRSGVQIMSNGNALINETGKGRLTEVDNLGNVVWVYEIPIGNNSNFAQFDEPDGNGSFRAHRYPESYPGFDNVTFNNTGIIEDVNAISVNCVNSLSVDGVYFSNLQVYPNPTTGILNFNLDNIDRIQVYDLAGKVLLSKTNSESINIESLANGLYLVELTSGENLQTVKIVKN</sequence>
<dbReference type="Proteomes" id="UP000607435">
    <property type="component" value="Unassembled WGS sequence"/>
</dbReference>
<dbReference type="PANTHER" id="PTHR35340">
    <property type="entry name" value="PQQ ENZYME REPEAT PROTEIN-RELATED"/>
    <property type="match status" value="1"/>
</dbReference>
<dbReference type="PANTHER" id="PTHR35340:SF5">
    <property type="entry name" value="ASST-DOMAIN-CONTAINING PROTEIN"/>
    <property type="match status" value="1"/>
</dbReference>
<dbReference type="NCBIfam" id="TIGR04183">
    <property type="entry name" value="Por_Secre_tail"/>
    <property type="match status" value="1"/>
</dbReference>
<evidence type="ECO:0000313" key="5">
    <source>
        <dbReference type="Proteomes" id="UP000607435"/>
    </source>
</evidence>
<name>A0ABR6Y5V0_9FLAO</name>
<organism evidence="4 5">
    <name type="scientific">Winogradskyella echinorum</name>
    <dbReference type="NCBI Taxonomy" id="538189"/>
    <lineage>
        <taxon>Bacteria</taxon>
        <taxon>Pseudomonadati</taxon>
        <taxon>Bacteroidota</taxon>
        <taxon>Flavobacteriia</taxon>
        <taxon>Flavobacteriales</taxon>
        <taxon>Flavobacteriaceae</taxon>
        <taxon>Winogradskyella</taxon>
    </lineage>
</organism>